<feature type="compositionally biased region" description="Basic and acidic residues" evidence="1">
    <location>
        <begin position="137"/>
        <end position="147"/>
    </location>
</feature>
<evidence type="ECO:0000313" key="2">
    <source>
        <dbReference type="EMBL" id="KNC84327.1"/>
    </source>
</evidence>
<dbReference type="AlphaFoldDB" id="A0A0L0G5L5"/>
<organism evidence="2 3">
    <name type="scientific">Sphaeroforma arctica JP610</name>
    <dbReference type="NCBI Taxonomy" id="667725"/>
    <lineage>
        <taxon>Eukaryota</taxon>
        <taxon>Ichthyosporea</taxon>
        <taxon>Ichthyophonida</taxon>
        <taxon>Sphaeroforma</taxon>
    </lineage>
</organism>
<feature type="compositionally biased region" description="Polar residues" evidence="1">
    <location>
        <begin position="106"/>
        <end position="132"/>
    </location>
</feature>
<evidence type="ECO:0000313" key="3">
    <source>
        <dbReference type="Proteomes" id="UP000054560"/>
    </source>
</evidence>
<accession>A0A0L0G5L5</accession>
<dbReference type="RefSeq" id="XP_014158229.1">
    <property type="nucleotide sequence ID" value="XM_014302754.1"/>
</dbReference>
<dbReference type="GeneID" id="25903955"/>
<dbReference type="EMBL" id="KQ241772">
    <property type="protein sequence ID" value="KNC84327.1"/>
    <property type="molecule type" value="Genomic_DNA"/>
</dbReference>
<keyword evidence="3" id="KW-1185">Reference proteome</keyword>
<gene>
    <name evidence="2" type="ORF">SARC_03451</name>
</gene>
<feature type="compositionally biased region" description="Basic and acidic residues" evidence="1">
    <location>
        <begin position="90"/>
        <end position="105"/>
    </location>
</feature>
<sequence length="178" mass="20675">MQNKKLNVEVRTERAHKTMAMLEERYRNSNKEPIHFQLLKVQRYQALMYYGQQAQVDALIKADKQPDGSEGHLSDIEHTKFHTMTEASIRAESKVQRDRMPREQLRVQNKRQNTQTTNHAESNNGAPNQTKPIGQAQEKKGEREERACPYCKVMPAPHRFSQCPMKASNQTTQAEERV</sequence>
<feature type="compositionally biased region" description="Polar residues" evidence="1">
    <location>
        <begin position="167"/>
        <end position="178"/>
    </location>
</feature>
<evidence type="ECO:0000256" key="1">
    <source>
        <dbReference type="SAM" id="MobiDB-lite"/>
    </source>
</evidence>
<name>A0A0L0G5L5_9EUKA</name>
<feature type="region of interest" description="Disordered" evidence="1">
    <location>
        <begin position="90"/>
        <end position="178"/>
    </location>
</feature>
<reference evidence="2 3" key="1">
    <citation type="submission" date="2011-02" db="EMBL/GenBank/DDBJ databases">
        <title>The Genome Sequence of Sphaeroforma arctica JP610.</title>
        <authorList>
            <consortium name="The Broad Institute Genome Sequencing Platform"/>
            <person name="Russ C."/>
            <person name="Cuomo C."/>
            <person name="Young S.K."/>
            <person name="Zeng Q."/>
            <person name="Gargeya S."/>
            <person name="Alvarado L."/>
            <person name="Berlin A."/>
            <person name="Chapman S.B."/>
            <person name="Chen Z."/>
            <person name="Freedman E."/>
            <person name="Gellesch M."/>
            <person name="Goldberg J."/>
            <person name="Griggs A."/>
            <person name="Gujja S."/>
            <person name="Heilman E."/>
            <person name="Heiman D."/>
            <person name="Howarth C."/>
            <person name="Mehta T."/>
            <person name="Neiman D."/>
            <person name="Pearson M."/>
            <person name="Roberts A."/>
            <person name="Saif S."/>
            <person name="Shea T."/>
            <person name="Shenoy N."/>
            <person name="Sisk P."/>
            <person name="Stolte C."/>
            <person name="Sykes S."/>
            <person name="White J."/>
            <person name="Yandava C."/>
            <person name="Burger G."/>
            <person name="Gray M.W."/>
            <person name="Holland P.W.H."/>
            <person name="King N."/>
            <person name="Lang F.B.F."/>
            <person name="Roger A.J."/>
            <person name="Ruiz-Trillo I."/>
            <person name="Haas B."/>
            <person name="Nusbaum C."/>
            <person name="Birren B."/>
        </authorList>
    </citation>
    <scope>NUCLEOTIDE SEQUENCE [LARGE SCALE GENOMIC DNA]</scope>
    <source>
        <strain evidence="2 3">JP610</strain>
    </source>
</reference>
<proteinExistence type="predicted"/>
<protein>
    <submittedName>
        <fullName evidence="2">Uncharacterized protein</fullName>
    </submittedName>
</protein>
<dbReference type="Proteomes" id="UP000054560">
    <property type="component" value="Unassembled WGS sequence"/>
</dbReference>